<reference evidence="2 3" key="1">
    <citation type="journal article" date="2011" name="J. Bacteriol.">
        <title>Genome sequence of the algicidal bacterium Kordia algicida OT-1.</title>
        <authorList>
            <person name="Lee H.S."/>
            <person name="Kang S.G."/>
            <person name="Kwon K.K."/>
            <person name="Lee J.H."/>
            <person name="Kim S.J."/>
        </authorList>
    </citation>
    <scope>NUCLEOTIDE SEQUENCE [LARGE SCALE GENOMIC DNA]</scope>
    <source>
        <strain evidence="2 3">OT-1</strain>
    </source>
</reference>
<dbReference type="RefSeq" id="WP_007092675.1">
    <property type="nucleotide sequence ID" value="NZ_CP142125.1"/>
</dbReference>
<comment type="caution">
    <text evidence="2">The sequence shown here is derived from an EMBL/GenBank/DDBJ whole genome shotgun (WGS) entry which is preliminary data.</text>
</comment>
<name>A9E9T6_9FLAO</name>
<dbReference type="Proteomes" id="UP000002945">
    <property type="component" value="Unassembled WGS sequence"/>
</dbReference>
<accession>A9E9T6</accession>
<dbReference type="STRING" id="391587.KAOT1_00465"/>
<evidence type="ECO:0000313" key="2">
    <source>
        <dbReference type="EMBL" id="EDP94703.1"/>
    </source>
</evidence>
<organism evidence="2 3">
    <name type="scientific">Kordia algicida OT-1</name>
    <dbReference type="NCBI Taxonomy" id="391587"/>
    <lineage>
        <taxon>Bacteria</taxon>
        <taxon>Pseudomonadati</taxon>
        <taxon>Bacteroidota</taxon>
        <taxon>Flavobacteriia</taxon>
        <taxon>Flavobacteriales</taxon>
        <taxon>Flavobacteriaceae</taxon>
        <taxon>Kordia</taxon>
    </lineage>
</organism>
<sequence>MSESEKAKEILNQLNKKGYIKDRSKKSYEKRSKKIEEELIKLEERSNEKERKNNESFINLPSGLIFMVDNFKITT</sequence>
<dbReference type="HOGENOM" id="CLU_2666334_0_0_10"/>
<dbReference type="EMBL" id="ABIB01000014">
    <property type="protein sequence ID" value="EDP94703.1"/>
    <property type="molecule type" value="Genomic_DNA"/>
</dbReference>
<evidence type="ECO:0000313" key="3">
    <source>
        <dbReference type="Proteomes" id="UP000002945"/>
    </source>
</evidence>
<proteinExistence type="predicted"/>
<protein>
    <submittedName>
        <fullName evidence="2">Uncharacterized protein</fullName>
    </submittedName>
</protein>
<dbReference type="AlphaFoldDB" id="A9E9T6"/>
<feature type="coiled-coil region" evidence="1">
    <location>
        <begin position="25"/>
        <end position="55"/>
    </location>
</feature>
<keyword evidence="1" id="KW-0175">Coiled coil</keyword>
<keyword evidence="3" id="KW-1185">Reference proteome</keyword>
<evidence type="ECO:0000256" key="1">
    <source>
        <dbReference type="SAM" id="Coils"/>
    </source>
</evidence>
<gene>
    <name evidence="2" type="ORF">KAOT1_00465</name>
</gene>